<keyword evidence="3" id="KW-1185">Reference proteome</keyword>
<protein>
    <submittedName>
        <fullName evidence="2">Uncharacterized protein</fullName>
    </submittedName>
</protein>
<comment type="caution">
    <text evidence="2">The sequence shown here is derived from an EMBL/GenBank/DDBJ whole genome shotgun (WGS) entry which is preliminary data.</text>
</comment>
<proteinExistence type="predicted"/>
<dbReference type="EMBL" id="WBWA01000028">
    <property type="protein sequence ID" value="KAB2662738.1"/>
    <property type="molecule type" value="Genomic_DNA"/>
</dbReference>
<dbReference type="RefSeq" id="WP_151678640.1">
    <property type="nucleotide sequence ID" value="NZ_WBWA01000028.1"/>
</dbReference>
<sequence>MENDELFNQALQELDGEDVAAPSEDIPQGEAVATPEQQPEDKSWWQRGVDMWKSAGAGIAKAGLETKDFIFGEPAEEDKSNFRKQFEQRSKELADDSMANSLTMGVSQIVTGLIGAGKVMAPVKAAKWFQAGGKAAQAGFEVARGATAGAVVLDPHEERLSNLVETFPDLQNPVTEYLAAKPDDSAAEGRFKNALESIGADFALMGAVKAIKFLRAGDQVAADKEIAKLANPEGEYKNYHDAATKDRTVVGQQDEFGLNIEQTQKEMPLERSDNGTSNGTDNPAAATQAAGTDVGGSPKAAGATEEEVTDKVISGSSKPRGPDGEVAIPTEAEPPKVIQSEGISDDDLASILKGQEDDAKALQQYGSKEAAMEAGHKFNQGVSLPWQKLSGTEDTMSLIRQTADVLKPRYDIAKGGDVLKDSSVKNLADELGRNFNEDPALILGQLAEVGEKAKEMVPFMEAGMRISNKMFQDADALASRIRNGALEEFDGNAAAANQALKKRITAAVDVMASVESILSNSGRSLRRARSEFRNTAEDLAGLRNIPDDKLAIVMEKAGGDPAKLRMLANRNWLERVMDKSTFYMTNGLLWMWPTHLVNMTTNAMMLVGRPTEKIFGSAALQLVTKDAAKKAELSSISRQAMREYTYMVSSIGDGLKSALEAFRRGDSILTPHNSEYFNSSSTGIAADALNWKPVNSVWDVVENAWTSATWQNIVGLPTRTIGGADEFFKLLRYRSVVQSRAYVKAVEKGLNPQETKAYIEKSLNKAIDPASGQALDQTALLEAQTTTFQQDLNYATTIGGSLGRGIQNLRKSAPITALILPFVKTPVNVLRYGIKMTPGLNLAQKEYRQMLSGQMGAEAKAHAMGQMAIGSLFASFVAHQTLNGTITGAGPKDQKLKQELMATGWRPYSFVSTDAEGNKQYLQFSRFDPVATAMGLVADVVEMYQKDPERDYSDVPPAHPTKYTFLEVSH</sequence>
<dbReference type="Proteomes" id="UP000430843">
    <property type="component" value="Unassembled WGS sequence"/>
</dbReference>
<evidence type="ECO:0000256" key="1">
    <source>
        <dbReference type="SAM" id="MobiDB-lite"/>
    </source>
</evidence>
<accession>A0A833FN96</accession>
<feature type="compositionally biased region" description="Basic and acidic residues" evidence="1">
    <location>
        <begin position="263"/>
        <end position="273"/>
    </location>
</feature>
<organism evidence="2 3">
    <name type="scientific">Brucella tritici</name>
    <dbReference type="NCBI Taxonomy" id="94626"/>
    <lineage>
        <taxon>Bacteria</taxon>
        <taxon>Pseudomonadati</taxon>
        <taxon>Pseudomonadota</taxon>
        <taxon>Alphaproteobacteria</taxon>
        <taxon>Hyphomicrobiales</taxon>
        <taxon>Brucellaceae</taxon>
        <taxon>Brucella/Ochrobactrum group</taxon>
        <taxon>Brucella</taxon>
    </lineage>
</organism>
<feature type="region of interest" description="Disordered" evidence="1">
    <location>
        <begin position="258"/>
        <end position="329"/>
    </location>
</feature>
<name>A0A833FN96_9HYPH</name>
<reference evidence="2 3" key="1">
    <citation type="submission" date="2019-09" db="EMBL/GenBank/DDBJ databases">
        <title>Taxonomic organization of the family Brucellaceae based on a phylogenomic approach.</title>
        <authorList>
            <person name="Leclercq S."/>
            <person name="Cloeckaert A."/>
            <person name="Zygmunt M.S."/>
        </authorList>
    </citation>
    <scope>NUCLEOTIDE SEQUENCE [LARGE SCALE GENOMIC DNA]</scope>
    <source>
        <strain evidence="2 3">LMG 18957</strain>
    </source>
</reference>
<evidence type="ECO:0000313" key="2">
    <source>
        <dbReference type="EMBL" id="KAB2662738.1"/>
    </source>
</evidence>
<feature type="region of interest" description="Disordered" evidence="1">
    <location>
        <begin position="1"/>
        <end position="42"/>
    </location>
</feature>
<gene>
    <name evidence="2" type="ORF">F9K91_21115</name>
</gene>
<evidence type="ECO:0000313" key="3">
    <source>
        <dbReference type="Proteomes" id="UP000430843"/>
    </source>
</evidence>
<dbReference type="AlphaFoldDB" id="A0A833FN96"/>